<gene>
    <name evidence="1" type="ORF">L2737_17060</name>
</gene>
<dbReference type="NCBIfam" id="NF033832">
    <property type="entry name" value="sce7726_fam"/>
    <property type="match status" value="1"/>
</dbReference>
<dbReference type="EMBL" id="JAKIKU010000010">
    <property type="protein sequence ID" value="MCL1047011.1"/>
    <property type="molecule type" value="Genomic_DNA"/>
</dbReference>
<proteinExistence type="predicted"/>
<accession>A0ABT0KT22</accession>
<dbReference type="InterPro" id="IPR047729">
    <property type="entry name" value="Sce7726-like"/>
</dbReference>
<keyword evidence="2" id="KW-1185">Reference proteome</keyword>
<reference evidence="1 2" key="1">
    <citation type="submission" date="2022-01" db="EMBL/GenBank/DDBJ databases">
        <title>Whole genome-based taxonomy of the Shewanellaceae.</title>
        <authorList>
            <person name="Martin-Rodriguez A.J."/>
        </authorList>
    </citation>
    <scope>NUCLEOTIDE SEQUENCE [LARGE SCALE GENOMIC DNA]</scope>
    <source>
        <strain evidence="1 2">DSM 24955</strain>
    </source>
</reference>
<sequence>MFDSYDHEIREALHKKKLRKYHQSTSETLVLDELGLLHGSNRIDVAVINGNIHGYEIKSSKDTLKRLNGQLKAYTAVLQKLTFVVAPNHFEELMDNIPCWSGVIIANKGSKGAITFKTLRHPKINPEFDPFSVSHLLWKNEAQSILKAKGLSTKDVNLNRKELYALICKHLETNEIVSSIKEAFIARADWRADELQMKYGD</sequence>
<dbReference type="RefSeq" id="WP_248956540.1">
    <property type="nucleotide sequence ID" value="NZ_JAKIKU010000010.1"/>
</dbReference>
<dbReference type="Proteomes" id="UP001202134">
    <property type="component" value="Unassembled WGS sequence"/>
</dbReference>
<organism evidence="1 2">
    <name type="scientific">Shewanella electrodiphila</name>
    <dbReference type="NCBI Taxonomy" id="934143"/>
    <lineage>
        <taxon>Bacteria</taxon>
        <taxon>Pseudomonadati</taxon>
        <taxon>Pseudomonadota</taxon>
        <taxon>Gammaproteobacteria</taxon>
        <taxon>Alteromonadales</taxon>
        <taxon>Shewanellaceae</taxon>
        <taxon>Shewanella</taxon>
    </lineage>
</organism>
<protein>
    <submittedName>
        <fullName evidence="1">Sce7726 family protein</fullName>
    </submittedName>
</protein>
<name>A0ABT0KT22_9GAMM</name>
<evidence type="ECO:0000313" key="1">
    <source>
        <dbReference type="EMBL" id="MCL1047011.1"/>
    </source>
</evidence>
<evidence type="ECO:0000313" key="2">
    <source>
        <dbReference type="Proteomes" id="UP001202134"/>
    </source>
</evidence>
<comment type="caution">
    <text evidence="1">The sequence shown here is derived from an EMBL/GenBank/DDBJ whole genome shotgun (WGS) entry which is preliminary data.</text>
</comment>